<dbReference type="PATRIC" id="fig|284040.3.peg.7056"/>
<evidence type="ECO:0000313" key="2">
    <source>
        <dbReference type="Proteomes" id="UP000034786"/>
    </source>
</evidence>
<proteinExistence type="predicted"/>
<dbReference type="Proteomes" id="UP000034786">
    <property type="component" value="Unassembled WGS sequence"/>
</dbReference>
<organism evidence="1 2">
    <name type="scientific">Streptomyces variegatus</name>
    <dbReference type="NCBI Taxonomy" id="284040"/>
    <lineage>
        <taxon>Bacteria</taxon>
        <taxon>Bacillati</taxon>
        <taxon>Actinomycetota</taxon>
        <taxon>Actinomycetes</taxon>
        <taxon>Kitasatosporales</taxon>
        <taxon>Streptomycetaceae</taxon>
        <taxon>Streptomyces</taxon>
    </lineage>
</organism>
<name>A0A0M2GBN3_9ACTN</name>
<sequence>MLDSSGSTPCVQWPMKGEISLDLTEGSWTAGGGMTFTRVSDGHSLRFTGAHGDLARRSMSVDAAVGDGAARSVDLSTYELDMTKMTVTMPSLNSPGSVEGKPFDTMLTQDGAAVFSRAFGASPVAPGDSVATVAGRVDVVPALG</sequence>
<protein>
    <recommendedName>
        <fullName evidence="3">Htaa domain-containing protein</fullName>
    </recommendedName>
</protein>
<dbReference type="STRING" id="284040.UK15_37475"/>
<comment type="caution">
    <text evidence="1">The sequence shown here is derived from an EMBL/GenBank/DDBJ whole genome shotgun (WGS) entry which is preliminary data.</text>
</comment>
<keyword evidence="2" id="KW-1185">Reference proteome</keyword>
<reference evidence="2" key="1">
    <citation type="submission" date="2015-02" db="EMBL/GenBank/DDBJ databases">
        <authorList>
            <person name="Ju K.-S."/>
            <person name="Doroghazi J.R."/>
            <person name="Metcalf W."/>
        </authorList>
    </citation>
    <scope>NUCLEOTIDE SEQUENCE [LARGE SCALE GENOMIC DNA]</scope>
    <source>
        <strain evidence="2">NRRL B-16380</strain>
    </source>
</reference>
<dbReference type="AlphaFoldDB" id="A0A0M2GBN3"/>
<evidence type="ECO:0000313" key="1">
    <source>
        <dbReference type="EMBL" id="KJK34111.1"/>
    </source>
</evidence>
<accession>A0A0M2GBN3</accession>
<evidence type="ECO:0008006" key="3">
    <source>
        <dbReference type="Google" id="ProtNLM"/>
    </source>
</evidence>
<gene>
    <name evidence="1" type="ORF">UK15_37475</name>
</gene>
<dbReference type="EMBL" id="JYJH01000059">
    <property type="protein sequence ID" value="KJK34111.1"/>
    <property type="molecule type" value="Genomic_DNA"/>
</dbReference>